<sequence>MKVFSLQVFCIILYAGILHCHAQARYTFVVEETPYTRLCSNNTILTVNGQFPGPTLYVNKGDTIIVDVINNANYNITIHW</sequence>
<comment type="caution">
    <text evidence="1">The sequence shown here is derived from an EMBL/GenBank/DDBJ whole genome shotgun (WGS) entry which is preliminary data.</text>
</comment>
<evidence type="ECO:0000313" key="1">
    <source>
        <dbReference type="EMBL" id="KAJ0086206.1"/>
    </source>
</evidence>
<name>A0ACC1AIE2_9ROSI</name>
<organism evidence="1 2">
    <name type="scientific">Pistacia atlantica</name>
    <dbReference type="NCBI Taxonomy" id="434234"/>
    <lineage>
        <taxon>Eukaryota</taxon>
        <taxon>Viridiplantae</taxon>
        <taxon>Streptophyta</taxon>
        <taxon>Embryophyta</taxon>
        <taxon>Tracheophyta</taxon>
        <taxon>Spermatophyta</taxon>
        <taxon>Magnoliopsida</taxon>
        <taxon>eudicotyledons</taxon>
        <taxon>Gunneridae</taxon>
        <taxon>Pentapetalae</taxon>
        <taxon>rosids</taxon>
        <taxon>malvids</taxon>
        <taxon>Sapindales</taxon>
        <taxon>Anacardiaceae</taxon>
        <taxon>Pistacia</taxon>
    </lineage>
</organism>
<evidence type="ECO:0000313" key="2">
    <source>
        <dbReference type="Proteomes" id="UP001164250"/>
    </source>
</evidence>
<dbReference type="Proteomes" id="UP001164250">
    <property type="component" value="Chromosome 10"/>
</dbReference>
<reference evidence="2" key="1">
    <citation type="journal article" date="2023" name="G3 (Bethesda)">
        <title>Genome assembly and association tests identify interacting loci associated with vigor, precocity, and sex in interspecific pistachio rootstocks.</title>
        <authorList>
            <person name="Palmer W."/>
            <person name="Jacygrad E."/>
            <person name="Sagayaradj S."/>
            <person name="Cavanaugh K."/>
            <person name="Han R."/>
            <person name="Bertier L."/>
            <person name="Beede B."/>
            <person name="Kafkas S."/>
            <person name="Golino D."/>
            <person name="Preece J."/>
            <person name="Michelmore R."/>
        </authorList>
    </citation>
    <scope>NUCLEOTIDE SEQUENCE [LARGE SCALE GENOMIC DNA]</scope>
</reference>
<gene>
    <name evidence="1" type="ORF">Patl1_07930</name>
</gene>
<accession>A0ACC1AIE2</accession>
<protein>
    <submittedName>
        <fullName evidence="1">Uncharacterized protein</fullName>
    </submittedName>
</protein>
<dbReference type="EMBL" id="CM047906">
    <property type="protein sequence ID" value="KAJ0086206.1"/>
    <property type="molecule type" value="Genomic_DNA"/>
</dbReference>
<keyword evidence="2" id="KW-1185">Reference proteome</keyword>
<proteinExistence type="predicted"/>